<reference evidence="6" key="1">
    <citation type="submission" date="2005-09" db="EMBL/GenBank/DDBJ databases">
        <title>Complete genome sequence of Clostridium kluyveri and comparative genomics of Clostridia species.</title>
        <authorList>
            <person name="Inui M."/>
            <person name="Nonaka H."/>
            <person name="Shinoda Y."/>
            <person name="Ikenaga Y."/>
            <person name="Abe M."/>
            <person name="Naito K."/>
            <person name="Vertes A.A."/>
            <person name="Yukawa H."/>
        </authorList>
    </citation>
    <scope>NUCLEOTIDE SEQUENCE [LARGE SCALE GENOMIC DNA]</scope>
    <source>
        <strain evidence="6">NBRC 12016</strain>
    </source>
</reference>
<dbReference type="InterPro" id="IPR011991">
    <property type="entry name" value="ArsR-like_HTH"/>
</dbReference>
<gene>
    <name evidence="5" type="ordered locus">CKR_2246</name>
</gene>
<dbReference type="InterPro" id="IPR001845">
    <property type="entry name" value="HTH_ArsR_DNA-bd_dom"/>
</dbReference>
<accession>B9E472</accession>
<evidence type="ECO:0000313" key="5">
    <source>
        <dbReference type="EMBL" id="BAH07297.1"/>
    </source>
</evidence>
<dbReference type="Proteomes" id="UP000007969">
    <property type="component" value="Chromosome"/>
</dbReference>
<dbReference type="InterPro" id="IPR036390">
    <property type="entry name" value="WH_DNA-bd_sf"/>
</dbReference>
<keyword evidence="3" id="KW-0804">Transcription</keyword>
<protein>
    <recommendedName>
        <fullName evidence="4">HTH arsR-type domain-containing protein</fullName>
    </recommendedName>
</protein>
<dbReference type="Pfam" id="PF01022">
    <property type="entry name" value="HTH_5"/>
    <property type="match status" value="1"/>
</dbReference>
<dbReference type="Gene3D" id="1.10.10.10">
    <property type="entry name" value="Winged helix-like DNA-binding domain superfamily/Winged helix DNA-binding domain"/>
    <property type="match status" value="1"/>
</dbReference>
<proteinExistence type="predicted"/>
<evidence type="ECO:0000256" key="1">
    <source>
        <dbReference type="ARBA" id="ARBA00023015"/>
    </source>
</evidence>
<dbReference type="GO" id="GO:0003700">
    <property type="term" value="F:DNA-binding transcription factor activity"/>
    <property type="evidence" value="ECO:0007669"/>
    <property type="project" value="InterPro"/>
</dbReference>
<dbReference type="KEGG" id="ckr:CKR_2246"/>
<dbReference type="AlphaFoldDB" id="B9E472"/>
<dbReference type="HOGENOM" id="CLU_097806_3_1_9"/>
<dbReference type="SUPFAM" id="SSF46785">
    <property type="entry name" value="Winged helix' DNA-binding domain"/>
    <property type="match status" value="1"/>
</dbReference>
<organism evidence="5 6">
    <name type="scientific">Clostridium kluyveri (strain NBRC 12016)</name>
    <dbReference type="NCBI Taxonomy" id="583346"/>
    <lineage>
        <taxon>Bacteria</taxon>
        <taxon>Bacillati</taxon>
        <taxon>Bacillota</taxon>
        <taxon>Clostridia</taxon>
        <taxon>Eubacteriales</taxon>
        <taxon>Clostridiaceae</taxon>
        <taxon>Clostridium</taxon>
    </lineage>
</organism>
<dbReference type="PANTHER" id="PTHR33154">
    <property type="entry name" value="TRANSCRIPTIONAL REGULATOR, ARSR FAMILY"/>
    <property type="match status" value="1"/>
</dbReference>
<evidence type="ECO:0000256" key="3">
    <source>
        <dbReference type="ARBA" id="ARBA00023163"/>
    </source>
</evidence>
<dbReference type="InterPro" id="IPR036388">
    <property type="entry name" value="WH-like_DNA-bd_sf"/>
</dbReference>
<dbReference type="InterPro" id="IPR051081">
    <property type="entry name" value="HTH_MetalResp_TranReg"/>
</dbReference>
<dbReference type="PROSITE" id="PS50987">
    <property type="entry name" value="HTH_ARSR_2"/>
    <property type="match status" value="1"/>
</dbReference>
<name>B9E472_CLOK1</name>
<dbReference type="NCBIfam" id="NF033788">
    <property type="entry name" value="HTH_metalloreg"/>
    <property type="match status" value="1"/>
</dbReference>
<dbReference type="PRINTS" id="PR00778">
    <property type="entry name" value="HTHARSR"/>
</dbReference>
<dbReference type="SMART" id="SM00418">
    <property type="entry name" value="HTH_ARSR"/>
    <property type="match status" value="1"/>
</dbReference>
<keyword evidence="2" id="KW-0238">DNA-binding</keyword>
<sequence length="132" mass="15380">MEVNIVNLIQVIKALADETRMRILNILKDGELCVCEMETVLNISQSNASRHLTKLTNAKIVDYYKVNKYVYYKINKATIREFSFIDVIIRKHAVNLEQCKKDLQRLKKYKESGLNCDDLRKGKACFNNNCMD</sequence>
<dbReference type="EMBL" id="AP009049">
    <property type="protein sequence ID" value="BAH07297.1"/>
    <property type="molecule type" value="Genomic_DNA"/>
</dbReference>
<evidence type="ECO:0000313" key="6">
    <source>
        <dbReference type="Proteomes" id="UP000007969"/>
    </source>
</evidence>
<dbReference type="CDD" id="cd00090">
    <property type="entry name" value="HTH_ARSR"/>
    <property type="match status" value="1"/>
</dbReference>
<dbReference type="PANTHER" id="PTHR33154:SF18">
    <property type="entry name" value="ARSENICAL RESISTANCE OPERON REPRESSOR"/>
    <property type="match status" value="1"/>
</dbReference>
<evidence type="ECO:0000256" key="2">
    <source>
        <dbReference type="ARBA" id="ARBA00023125"/>
    </source>
</evidence>
<keyword evidence="1" id="KW-0805">Transcription regulation</keyword>
<evidence type="ECO:0000259" key="4">
    <source>
        <dbReference type="PROSITE" id="PS50987"/>
    </source>
</evidence>
<feature type="domain" description="HTH arsR-type" evidence="4">
    <location>
        <begin position="1"/>
        <end position="94"/>
    </location>
</feature>
<dbReference type="GO" id="GO:0003677">
    <property type="term" value="F:DNA binding"/>
    <property type="evidence" value="ECO:0007669"/>
    <property type="project" value="UniProtKB-KW"/>
</dbReference>